<feature type="domain" description="Luciferase" evidence="1">
    <location>
        <begin position="167"/>
        <end position="233"/>
    </location>
</feature>
<dbReference type="Pfam" id="PF17648">
    <property type="entry name" value="Luciferase"/>
    <property type="match status" value="1"/>
</dbReference>
<dbReference type="EMBL" id="CP099418">
    <property type="protein sequence ID" value="USW48319.1"/>
    <property type="molecule type" value="Genomic_DNA"/>
</dbReference>
<proteinExistence type="predicted"/>
<dbReference type="OrthoDB" id="5358398at2759"/>
<dbReference type="InterPro" id="IPR040841">
    <property type="entry name" value="Luciferase_dom"/>
</dbReference>
<organism evidence="2 3">
    <name type="scientific">Septoria linicola</name>
    <dbReference type="NCBI Taxonomy" id="215465"/>
    <lineage>
        <taxon>Eukaryota</taxon>
        <taxon>Fungi</taxon>
        <taxon>Dikarya</taxon>
        <taxon>Ascomycota</taxon>
        <taxon>Pezizomycotina</taxon>
        <taxon>Dothideomycetes</taxon>
        <taxon>Dothideomycetidae</taxon>
        <taxon>Mycosphaerellales</taxon>
        <taxon>Mycosphaerellaceae</taxon>
        <taxon>Septoria</taxon>
    </lineage>
</organism>
<evidence type="ECO:0000259" key="1">
    <source>
        <dbReference type="Pfam" id="PF17648"/>
    </source>
</evidence>
<reference evidence="2" key="1">
    <citation type="submission" date="2022-06" db="EMBL/GenBank/DDBJ databases">
        <title>Complete genome sequences of two strains of the flax pathogen Septoria linicola.</title>
        <authorList>
            <person name="Lapalu N."/>
            <person name="Simon A."/>
            <person name="Demenou B."/>
            <person name="Paumier D."/>
            <person name="Guillot M.-P."/>
            <person name="Gout L."/>
            <person name="Valade R."/>
        </authorList>
    </citation>
    <scope>NUCLEOTIDE SEQUENCE</scope>
    <source>
        <strain evidence="2">SE15195</strain>
    </source>
</reference>
<dbReference type="PANTHER" id="PTHR38695">
    <property type="entry name" value="AMINO ACID PERMEASE_ SLC12A DOMAIN-CONTAINING PROTEIN"/>
    <property type="match status" value="1"/>
</dbReference>
<sequence length="252" mass="28323">MGSMSSSEAEASPELLEEYKQWKALGAGGIAFDWYGFMFCKNAAATIARNDTTNLTLYESPELYAKGWKEATPAQREAARTSFVGNLPERVGPRVRAKPFVFPQRERNEDEPQDEQIRAAYQAAFDRLGEANANMEWKTSVLEKHGPALFLGDTFLPVTPLAEYTKGEVCHIHLTDLSGHVTLSFADAAQVIEKGWGERHKLSGTDWLHLGYTMVFVPRNMEEVAVYTRIYQAGIDFMKSGHHERSDSVWDP</sequence>
<protein>
    <recommendedName>
        <fullName evidence="1">Luciferase domain-containing protein</fullName>
    </recommendedName>
</protein>
<dbReference type="PANTHER" id="PTHR38695:SF1">
    <property type="entry name" value="AMINO ACID PERMEASE_ SLC12A DOMAIN-CONTAINING PROTEIN"/>
    <property type="match status" value="1"/>
</dbReference>
<evidence type="ECO:0000313" key="3">
    <source>
        <dbReference type="Proteomes" id="UP001056384"/>
    </source>
</evidence>
<name>A0A9Q9AF57_9PEZI</name>
<dbReference type="Proteomes" id="UP001056384">
    <property type="component" value="Chromosome 1"/>
</dbReference>
<dbReference type="AlphaFoldDB" id="A0A9Q9AF57"/>
<dbReference type="InterPro" id="IPR048273">
    <property type="entry name" value="Luciferase"/>
</dbReference>
<gene>
    <name evidence="2" type="ORF">Slin15195_G016380</name>
</gene>
<keyword evidence="3" id="KW-1185">Reference proteome</keyword>
<accession>A0A9Q9AF57</accession>
<evidence type="ECO:0000313" key="2">
    <source>
        <dbReference type="EMBL" id="USW48319.1"/>
    </source>
</evidence>